<protein>
    <submittedName>
        <fullName evidence="1">Uncharacterized protein</fullName>
    </submittedName>
</protein>
<name>A0ABQ1VY29_9BACL</name>
<reference evidence="2" key="1">
    <citation type="journal article" date="2019" name="Int. J. Syst. Evol. Microbiol.">
        <title>The Global Catalogue of Microorganisms (GCM) 10K type strain sequencing project: providing services to taxonomists for standard genome sequencing and annotation.</title>
        <authorList>
            <consortium name="The Broad Institute Genomics Platform"/>
            <consortium name="The Broad Institute Genome Sequencing Center for Infectious Disease"/>
            <person name="Wu L."/>
            <person name="Ma J."/>
        </authorList>
    </citation>
    <scope>NUCLEOTIDE SEQUENCE [LARGE SCALE GENOMIC DNA]</scope>
    <source>
        <strain evidence="2">CGMCC 1.15420</strain>
    </source>
</reference>
<dbReference type="RefSeq" id="WP_120463551.1">
    <property type="nucleotide sequence ID" value="NZ_BMIW01000018.1"/>
</dbReference>
<proteinExistence type="predicted"/>
<dbReference type="EMBL" id="BMIW01000018">
    <property type="protein sequence ID" value="GGG03301.1"/>
    <property type="molecule type" value="Genomic_DNA"/>
</dbReference>
<dbReference type="Proteomes" id="UP000608420">
    <property type="component" value="Unassembled WGS sequence"/>
</dbReference>
<evidence type="ECO:0000313" key="1">
    <source>
        <dbReference type="EMBL" id="GGG03301.1"/>
    </source>
</evidence>
<keyword evidence="2" id="KW-1185">Reference proteome</keyword>
<gene>
    <name evidence="1" type="ORF">GCM10010913_26370</name>
</gene>
<sequence>MMRRIVDYELEGWISSYSTAMGSPRRGEPKVTWQQRVQYAVGHAINDYYTLIPAVRLRTPIQVLLNRRWPRNQNDFPDPVFYWQVYNRVVDQLALITGMMIYDYPVALYENWTMKSDALGMQISIIFQALWQDRGDPTRVTVQKFLLEDNEELVKAFTHLTNVFWHGAFGRPPGIIEVYTLLDERKHDIAGESLDLQASLDYVRLLADARDSEIQDMGEKERHVVASPEIA</sequence>
<evidence type="ECO:0000313" key="2">
    <source>
        <dbReference type="Proteomes" id="UP000608420"/>
    </source>
</evidence>
<accession>A0ABQ1VY29</accession>
<comment type="caution">
    <text evidence="1">The sequence shown here is derived from an EMBL/GenBank/DDBJ whole genome shotgun (WGS) entry which is preliminary data.</text>
</comment>
<organism evidence="1 2">
    <name type="scientific">Paenibacillus aceti</name>
    <dbReference type="NCBI Taxonomy" id="1820010"/>
    <lineage>
        <taxon>Bacteria</taxon>
        <taxon>Bacillati</taxon>
        <taxon>Bacillota</taxon>
        <taxon>Bacilli</taxon>
        <taxon>Bacillales</taxon>
        <taxon>Paenibacillaceae</taxon>
        <taxon>Paenibacillus</taxon>
    </lineage>
</organism>